<sequence>MGRGGGAWRVNLGVEEEDPGEAGGGGAAPDEDGGGEHATTCARSIFTLLLPFRRRSMRRGPGQTALGEENGTTCQVVEVVVDKWAGPNLAGPGAVGPSYSGLNMSRL</sequence>
<dbReference type="Gramene" id="BGIOSGA022029-TA">
    <property type="protein sequence ID" value="BGIOSGA022029-PA"/>
    <property type="gene ID" value="BGIOSGA022029"/>
</dbReference>
<dbReference type="Proteomes" id="UP000007015">
    <property type="component" value="Chromosome 6"/>
</dbReference>
<dbReference type="AlphaFoldDB" id="B8B1X5"/>
<protein>
    <submittedName>
        <fullName evidence="2">Uncharacterized protein</fullName>
    </submittedName>
</protein>
<accession>B8B1X5</accession>
<keyword evidence="3" id="KW-1185">Reference proteome</keyword>
<evidence type="ECO:0000256" key="1">
    <source>
        <dbReference type="SAM" id="MobiDB-lite"/>
    </source>
</evidence>
<gene>
    <name evidence="2" type="ORF">OsI_21441</name>
</gene>
<evidence type="ECO:0000313" key="2">
    <source>
        <dbReference type="EMBL" id="EEC79903.1"/>
    </source>
</evidence>
<proteinExistence type="predicted"/>
<evidence type="ECO:0000313" key="3">
    <source>
        <dbReference type="Proteomes" id="UP000007015"/>
    </source>
</evidence>
<name>B8B1X5_ORYSI</name>
<reference evidence="2 3" key="1">
    <citation type="journal article" date="2005" name="PLoS Biol.">
        <title>The genomes of Oryza sativa: a history of duplications.</title>
        <authorList>
            <person name="Yu J."/>
            <person name="Wang J."/>
            <person name="Lin W."/>
            <person name="Li S."/>
            <person name="Li H."/>
            <person name="Zhou J."/>
            <person name="Ni P."/>
            <person name="Dong W."/>
            <person name="Hu S."/>
            <person name="Zeng C."/>
            <person name="Zhang J."/>
            <person name="Zhang Y."/>
            <person name="Li R."/>
            <person name="Xu Z."/>
            <person name="Li S."/>
            <person name="Li X."/>
            <person name="Zheng H."/>
            <person name="Cong L."/>
            <person name="Lin L."/>
            <person name="Yin J."/>
            <person name="Geng J."/>
            <person name="Li G."/>
            <person name="Shi J."/>
            <person name="Liu J."/>
            <person name="Lv H."/>
            <person name="Li J."/>
            <person name="Wang J."/>
            <person name="Deng Y."/>
            <person name="Ran L."/>
            <person name="Shi X."/>
            <person name="Wang X."/>
            <person name="Wu Q."/>
            <person name="Li C."/>
            <person name="Ren X."/>
            <person name="Wang J."/>
            <person name="Wang X."/>
            <person name="Li D."/>
            <person name="Liu D."/>
            <person name="Zhang X."/>
            <person name="Ji Z."/>
            <person name="Zhao W."/>
            <person name="Sun Y."/>
            <person name="Zhang Z."/>
            <person name="Bao J."/>
            <person name="Han Y."/>
            <person name="Dong L."/>
            <person name="Ji J."/>
            <person name="Chen P."/>
            <person name="Wu S."/>
            <person name="Liu J."/>
            <person name="Xiao Y."/>
            <person name="Bu D."/>
            <person name="Tan J."/>
            <person name="Yang L."/>
            <person name="Ye C."/>
            <person name="Zhang J."/>
            <person name="Xu J."/>
            <person name="Zhou Y."/>
            <person name="Yu Y."/>
            <person name="Zhang B."/>
            <person name="Zhuang S."/>
            <person name="Wei H."/>
            <person name="Liu B."/>
            <person name="Lei M."/>
            <person name="Yu H."/>
            <person name="Li Y."/>
            <person name="Xu H."/>
            <person name="Wei S."/>
            <person name="He X."/>
            <person name="Fang L."/>
            <person name="Zhang Z."/>
            <person name="Zhang Y."/>
            <person name="Huang X."/>
            <person name="Su Z."/>
            <person name="Tong W."/>
            <person name="Li J."/>
            <person name="Tong Z."/>
            <person name="Li S."/>
            <person name="Ye J."/>
            <person name="Wang L."/>
            <person name="Fang L."/>
            <person name="Lei T."/>
            <person name="Chen C."/>
            <person name="Chen H."/>
            <person name="Xu Z."/>
            <person name="Li H."/>
            <person name="Huang H."/>
            <person name="Zhang F."/>
            <person name="Xu H."/>
            <person name="Li N."/>
            <person name="Zhao C."/>
            <person name="Li S."/>
            <person name="Dong L."/>
            <person name="Huang Y."/>
            <person name="Li L."/>
            <person name="Xi Y."/>
            <person name="Qi Q."/>
            <person name="Li W."/>
            <person name="Zhang B."/>
            <person name="Hu W."/>
            <person name="Zhang Y."/>
            <person name="Tian X."/>
            <person name="Jiao Y."/>
            <person name="Liang X."/>
            <person name="Jin J."/>
            <person name="Gao L."/>
            <person name="Zheng W."/>
            <person name="Hao B."/>
            <person name="Liu S."/>
            <person name="Wang W."/>
            <person name="Yuan L."/>
            <person name="Cao M."/>
            <person name="McDermott J."/>
            <person name="Samudrala R."/>
            <person name="Wang J."/>
            <person name="Wong G.K."/>
            <person name="Yang H."/>
        </authorList>
    </citation>
    <scope>NUCLEOTIDE SEQUENCE [LARGE SCALE GENOMIC DNA]</scope>
    <source>
        <strain evidence="3">cv. 93-11</strain>
    </source>
</reference>
<dbReference type="HOGENOM" id="CLU_2214335_0_0_1"/>
<organism evidence="2 3">
    <name type="scientific">Oryza sativa subsp. indica</name>
    <name type="common">Rice</name>
    <dbReference type="NCBI Taxonomy" id="39946"/>
    <lineage>
        <taxon>Eukaryota</taxon>
        <taxon>Viridiplantae</taxon>
        <taxon>Streptophyta</taxon>
        <taxon>Embryophyta</taxon>
        <taxon>Tracheophyta</taxon>
        <taxon>Spermatophyta</taxon>
        <taxon>Magnoliopsida</taxon>
        <taxon>Liliopsida</taxon>
        <taxon>Poales</taxon>
        <taxon>Poaceae</taxon>
        <taxon>BOP clade</taxon>
        <taxon>Oryzoideae</taxon>
        <taxon>Oryzeae</taxon>
        <taxon>Oryzinae</taxon>
        <taxon>Oryza</taxon>
        <taxon>Oryza sativa</taxon>
    </lineage>
</organism>
<feature type="region of interest" description="Disordered" evidence="1">
    <location>
        <begin position="1"/>
        <end position="38"/>
    </location>
</feature>
<dbReference type="EMBL" id="CM000131">
    <property type="protein sequence ID" value="EEC79903.1"/>
    <property type="molecule type" value="Genomic_DNA"/>
</dbReference>